<evidence type="ECO:0000256" key="2">
    <source>
        <dbReference type="ARBA" id="ARBA00022723"/>
    </source>
</evidence>
<evidence type="ECO:0000256" key="1">
    <source>
        <dbReference type="ARBA" id="ARBA00001947"/>
    </source>
</evidence>
<dbReference type="Pfam" id="PF24827">
    <property type="entry name" value="AstE_AspA_cat"/>
    <property type="match status" value="1"/>
</dbReference>
<evidence type="ECO:0000313" key="7">
    <source>
        <dbReference type="Proteomes" id="UP001516023"/>
    </source>
</evidence>
<dbReference type="AlphaFoldDB" id="A0ABD3QEK7"/>
<evidence type="ECO:0000256" key="3">
    <source>
        <dbReference type="ARBA" id="ARBA00022801"/>
    </source>
</evidence>
<comment type="cofactor">
    <cofactor evidence="1">
        <name>Zn(2+)</name>
        <dbReference type="ChEBI" id="CHEBI:29105"/>
    </cofactor>
</comment>
<dbReference type="Gene3D" id="3.40.630.10">
    <property type="entry name" value="Zn peptidases"/>
    <property type="match status" value="1"/>
</dbReference>
<keyword evidence="4" id="KW-0862">Zinc</keyword>
<dbReference type="GO" id="GO:0016787">
    <property type="term" value="F:hydrolase activity"/>
    <property type="evidence" value="ECO:0007669"/>
    <property type="project" value="UniProtKB-KW"/>
</dbReference>
<proteinExistence type="predicted"/>
<name>A0ABD3QEK7_9STRA</name>
<keyword evidence="2" id="KW-0479">Metal-binding</keyword>
<accession>A0ABD3QEK7</accession>
<organism evidence="6 7">
    <name type="scientific">Cyclotella cryptica</name>
    <dbReference type="NCBI Taxonomy" id="29204"/>
    <lineage>
        <taxon>Eukaryota</taxon>
        <taxon>Sar</taxon>
        <taxon>Stramenopiles</taxon>
        <taxon>Ochrophyta</taxon>
        <taxon>Bacillariophyta</taxon>
        <taxon>Coscinodiscophyceae</taxon>
        <taxon>Thalassiosirophycidae</taxon>
        <taxon>Stephanodiscales</taxon>
        <taxon>Stephanodiscaceae</taxon>
        <taxon>Cyclotella</taxon>
    </lineage>
</organism>
<keyword evidence="7" id="KW-1185">Reference proteome</keyword>
<dbReference type="GO" id="GO:0046872">
    <property type="term" value="F:metal ion binding"/>
    <property type="evidence" value="ECO:0007669"/>
    <property type="project" value="UniProtKB-KW"/>
</dbReference>
<dbReference type="InterPro" id="IPR055438">
    <property type="entry name" value="AstE_AspA_cat"/>
</dbReference>
<gene>
    <name evidence="6" type="ORF">HJC23_011884</name>
</gene>
<feature type="domain" description="Succinylglutamate desuccinylase/Aspartoacylase catalytic" evidence="5">
    <location>
        <begin position="290"/>
        <end position="377"/>
    </location>
</feature>
<keyword evidence="3" id="KW-0378">Hydrolase</keyword>
<dbReference type="EMBL" id="JABMIG020000045">
    <property type="protein sequence ID" value="KAL3798580.1"/>
    <property type="molecule type" value="Genomic_DNA"/>
</dbReference>
<dbReference type="Proteomes" id="UP001516023">
    <property type="component" value="Unassembled WGS sequence"/>
</dbReference>
<evidence type="ECO:0000313" key="6">
    <source>
        <dbReference type="EMBL" id="KAL3798580.1"/>
    </source>
</evidence>
<evidence type="ECO:0000259" key="5">
    <source>
        <dbReference type="Pfam" id="PF24827"/>
    </source>
</evidence>
<protein>
    <recommendedName>
        <fullName evidence="5">Succinylglutamate desuccinylase/Aspartoacylase catalytic domain-containing protein</fullName>
    </recommendedName>
</protein>
<dbReference type="SUPFAM" id="SSF53187">
    <property type="entry name" value="Zn-dependent exopeptidases"/>
    <property type="match status" value="1"/>
</dbReference>
<dbReference type="InterPro" id="IPR050178">
    <property type="entry name" value="AspA/AstE_fam"/>
</dbReference>
<comment type="caution">
    <text evidence="6">The sequence shown here is derived from an EMBL/GenBank/DDBJ whole genome shotgun (WGS) entry which is preliminary data.</text>
</comment>
<dbReference type="PANTHER" id="PTHR15162">
    <property type="entry name" value="ASPARTOACYLASE"/>
    <property type="match status" value="1"/>
</dbReference>
<sequence length="527" mass="58402">MLQPSLTLTLALGGLYTSHSFQIISRATRQNIRSYITIVPRGPRQYNKPQLLLHMHSGPKRRSSIKKVDFSGLTDELTIRIARDLDLDKFVIKSGALGKSSIDKMTPQEAREVLANFVDSHPDAERQVARLVLKHLGINKSVFLSSRGSSLSIDRDAIPSSSTDLNQSFPLEHGEDIMPSLSPVPWLPDDSWASMSYDDKLGFMDHLTHGKFRSAITFGKGMDRVVLGNGPRRVLVLVGIHGNEQCGVEAVKIMLQRKALFTGDADVRSQDLDVNDNWKQPMDELFDRMTVEILLGNPQAVEMNTRFMKKNLNRLFDIHMLCNDASAEEEGYMYELQRAKLIAESIRCADIVLDIHSTSADVGSFALPSSMALSEQLAKCLPVKYVVESLAHMTLDGGTTLDCALLHDVPGICVECGQHSHPDVVSRAAAIISSFLIMQVSVEDGLQPCVKKTDRPIVMKCDNAERVQPGFEWLNQFPEFSFVPEYTPVFRTSERGDVLAPEGGAYIVMPTSSPVVGEEALFWASAK</sequence>
<dbReference type="PANTHER" id="PTHR15162:SF7">
    <property type="entry name" value="SUCCINYLGLUTAMATE DESUCCINYLASE"/>
    <property type="match status" value="1"/>
</dbReference>
<evidence type="ECO:0000256" key="4">
    <source>
        <dbReference type="ARBA" id="ARBA00022833"/>
    </source>
</evidence>
<reference evidence="6 7" key="1">
    <citation type="journal article" date="2020" name="G3 (Bethesda)">
        <title>Improved Reference Genome for Cyclotella cryptica CCMP332, a Model for Cell Wall Morphogenesis, Salinity Adaptation, and Lipid Production in Diatoms (Bacillariophyta).</title>
        <authorList>
            <person name="Roberts W.R."/>
            <person name="Downey K.M."/>
            <person name="Ruck E.C."/>
            <person name="Traller J.C."/>
            <person name="Alverson A.J."/>
        </authorList>
    </citation>
    <scope>NUCLEOTIDE SEQUENCE [LARGE SCALE GENOMIC DNA]</scope>
    <source>
        <strain evidence="6 7">CCMP332</strain>
    </source>
</reference>